<feature type="domain" description="Solute-binding protein family 3/N-terminal" evidence="5">
    <location>
        <begin position="63"/>
        <end position="285"/>
    </location>
</feature>
<sequence>MMQRPLTFPNGHHRRLARLGIRLSLLLGLTLIEARPFVGPQFVGPWGQSALAAPLSEIQRRGYLIVGVKDNLRPLGFEDEAGELQGFEIEIARRLAETLLGDTDAIQLRPVANRDRLPWLLANEVDLVIAQVSQTPGRSRLVSFSPPYYIDGTALITRQPEIRRLADLRQRRVAVLYQSSAIAVLRYQIPNLELVGVESYQEAYQKLEAGTVAAFAGDISVLSGWQQTHPAYSLLGDRLSSAPLSVMMPKGLQYEPLRQSVNGAIVRWQQEGWLEDRAREWGLSAP</sequence>
<dbReference type="EMBL" id="CP098611">
    <property type="protein sequence ID" value="USR90835.1"/>
    <property type="molecule type" value="Genomic_DNA"/>
</dbReference>
<dbReference type="Proteomes" id="UP001056708">
    <property type="component" value="Chromosome"/>
</dbReference>
<dbReference type="InterPro" id="IPR051455">
    <property type="entry name" value="Bact_solute-bind_prot3"/>
</dbReference>
<dbReference type="CDD" id="cd01000">
    <property type="entry name" value="PBP2_Cys_DEBP_like"/>
    <property type="match status" value="1"/>
</dbReference>
<dbReference type="SUPFAM" id="SSF53850">
    <property type="entry name" value="Periplasmic binding protein-like II"/>
    <property type="match status" value="1"/>
</dbReference>
<evidence type="ECO:0000313" key="6">
    <source>
        <dbReference type="EMBL" id="USR90835.1"/>
    </source>
</evidence>
<keyword evidence="7" id="KW-1185">Reference proteome</keyword>
<dbReference type="PROSITE" id="PS01039">
    <property type="entry name" value="SBP_BACTERIAL_3"/>
    <property type="match status" value="1"/>
</dbReference>
<organism evidence="6 7">
    <name type="scientific">Phormidium yuhuli AB48</name>
    <dbReference type="NCBI Taxonomy" id="2940671"/>
    <lineage>
        <taxon>Bacteria</taxon>
        <taxon>Bacillati</taxon>
        <taxon>Cyanobacteriota</taxon>
        <taxon>Cyanophyceae</taxon>
        <taxon>Oscillatoriophycideae</taxon>
        <taxon>Oscillatoriales</taxon>
        <taxon>Oscillatoriaceae</taxon>
        <taxon>Phormidium</taxon>
        <taxon>Phormidium yuhuli</taxon>
    </lineage>
</organism>
<dbReference type="SMART" id="SM00062">
    <property type="entry name" value="PBPb"/>
    <property type="match status" value="1"/>
</dbReference>
<evidence type="ECO:0000256" key="3">
    <source>
        <dbReference type="ARBA" id="ARBA00022729"/>
    </source>
</evidence>
<evidence type="ECO:0000256" key="4">
    <source>
        <dbReference type="RuleBase" id="RU003744"/>
    </source>
</evidence>
<dbReference type="Pfam" id="PF00497">
    <property type="entry name" value="SBP_bac_3"/>
    <property type="match status" value="1"/>
</dbReference>
<gene>
    <name evidence="6" type="ORF">NEA10_18745</name>
</gene>
<evidence type="ECO:0000256" key="1">
    <source>
        <dbReference type="ARBA" id="ARBA00010333"/>
    </source>
</evidence>
<dbReference type="PANTHER" id="PTHR30085">
    <property type="entry name" value="AMINO ACID ABC TRANSPORTER PERMEASE"/>
    <property type="match status" value="1"/>
</dbReference>
<name>A0ABY5APU1_9CYAN</name>
<comment type="similarity">
    <text evidence="1 4">Belongs to the bacterial solute-binding protein 3 family.</text>
</comment>
<proteinExistence type="inferred from homology"/>
<evidence type="ECO:0000259" key="5">
    <source>
        <dbReference type="SMART" id="SM00062"/>
    </source>
</evidence>
<dbReference type="PANTHER" id="PTHR30085:SF6">
    <property type="entry name" value="ABC TRANSPORTER GLUTAMINE-BINDING PROTEIN GLNH"/>
    <property type="match status" value="1"/>
</dbReference>
<dbReference type="RefSeq" id="WP_252662859.1">
    <property type="nucleotide sequence ID" value="NZ_CP098611.1"/>
</dbReference>
<dbReference type="InterPro" id="IPR018313">
    <property type="entry name" value="SBP_3_CS"/>
</dbReference>
<protein>
    <submittedName>
        <fullName evidence="6">Transporter substrate-binding domain-containing protein</fullName>
    </submittedName>
</protein>
<reference evidence="6" key="1">
    <citation type="submission" date="2022-06" db="EMBL/GenBank/DDBJ databases">
        <title>Genome sequence of Phormidium yuhuli AB48 isolated from an industrial photobioreactor environment.</title>
        <authorList>
            <person name="Qiu Y."/>
            <person name="Noonan A.J.C."/>
            <person name="Dofher K."/>
            <person name="Koch M."/>
            <person name="Kieft B."/>
            <person name="Lin X."/>
            <person name="Ziels R.M."/>
            <person name="Hallam S.J."/>
        </authorList>
    </citation>
    <scope>NUCLEOTIDE SEQUENCE</scope>
    <source>
        <strain evidence="6">AB48</strain>
    </source>
</reference>
<evidence type="ECO:0000256" key="2">
    <source>
        <dbReference type="ARBA" id="ARBA00022448"/>
    </source>
</evidence>
<accession>A0ABY5APU1</accession>
<keyword evidence="2" id="KW-0813">Transport</keyword>
<dbReference type="InterPro" id="IPR001638">
    <property type="entry name" value="Solute-binding_3/MltF_N"/>
</dbReference>
<keyword evidence="3" id="KW-0732">Signal</keyword>
<dbReference type="Gene3D" id="3.40.190.10">
    <property type="entry name" value="Periplasmic binding protein-like II"/>
    <property type="match status" value="2"/>
</dbReference>
<evidence type="ECO:0000313" key="7">
    <source>
        <dbReference type="Proteomes" id="UP001056708"/>
    </source>
</evidence>